<gene>
    <name evidence="6" type="ORF">TES1_2023</name>
</gene>
<dbReference type="InterPro" id="IPR002781">
    <property type="entry name" value="TM_pro_TauE-like"/>
</dbReference>
<reference evidence="6 7" key="1">
    <citation type="journal article" date="2014" name="Int. J. Syst. Evol. Microbiol.">
        <title>Thermococcus paralvinellae sp. nov. and Thermococcus cleftensis sp. nov. of hyperthermophilic heterotrophs from deep-sea hydrothermal vents.</title>
        <authorList>
            <person name="Hensley S.A."/>
            <person name="Jung J.H."/>
            <person name="Park C.S."/>
            <person name="Holden J.F."/>
        </authorList>
    </citation>
    <scope>NUCLEOTIDE SEQUENCE [LARGE SCALE GENOMIC DNA]</scope>
    <source>
        <strain evidence="6 7">ES1</strain>
    </source>
</reference>
<dbReference type="HOGENOM" id="CLU_2581601_0_0_2"/>
<name>W0IAC9_9EURY</name>
<feature type="transmembrane region" description="Helical" evidence="5">
    <location>
        <begin position="60"/>
        <end position="79"/>
    </location>
</feature>
<keyword evidence="5" id="KW-1003">Cell membrane</keyword>
<dbReference type="GO" id="GO:0005886">
    <property type="term" value="C:plasma membrane"/>
    <property type="evidence" value="ECO:0007669"/>
    <property type="project" value="UniProtKB-SubCell"/>
</dbReference>
<evidence type="ECO:0000256" key="5">
    <source>
        <dbReference type="RuleBase" id="RU363041"/>
    </source>
</evidence>
<comment type="similarity">
    <text evidence="5">Belongs to the 4-toluene sulfonate uptake permease (TSUP) (TC 2.A.102) family.</text>
</comment>
<proteinExistence type="inferred from homology"/>
<dbReference type="KEGG" id="ths:TES1_2023"/>
<sequence>MLKTNGTAKIIIFANNLTATIVYGLYKNVDYSLAVPILIPVVVGSWLGAKTAVKIGSQKLKIVFQIISALTILKLLNGVL</sequence>
<keyword evidence="2 5" id="KW-0812">Transmembrane</keyword>
<dbReference type="Proteomes" id="UP000019027">
    <property type="component" value="Chromosome"/>
</dbReference>
<dbReference type="AlphaFoldDB" id="W0IAC9"/>
<evidence type="ECO:0000256" key="4">
    <source>
        <dbReference type="ARBA" id="ARBA00023136"/>
    </source>
</evidence>
<keyword evidence="4 5" id="KW-0472">Membrane</keyword>
<accession>W0IAC9</accession>
<evidence type="ECO:0000256" key="2">
    <source>
        <dbReference type="ARBA" id="ARBA00022692"/>
    </source>
</evidence>
<organism evidence="6 7">
    <name type="scientific">Thermococcus paralvinellae</name>
    <dbReference type="NCBI Taxonomy" id="582419"/>
    <lineage>
        <taxon>Archaea</taxon>
        <taxon>Methanobacteriati</taxon>
        <taxon>Methanobacteriota</taxon>
        <taxon>Thermococci</taxon>
        <taxon>Thermococcales</taxon>
        <taxon>Thermococcaceae</taxon>
        <taxon>Thermococcus</taxon>
    </lineage>
</organism>
<evidence type="ECO:0000256" key="3">
    <source>
        <dbReference type="ARBA" id="ARBA00022989"/>
    </source>
</evidence>
<keyword evidence="7" id="KW-1185">Reference proteome</keyword>
<evidence type="ECO:0000256" key="1">
    <source>
        <dbReference type="ARBA" id="ARBA00004141"/>
    </source>
</evidence>
<feature type="transmembrane region" description="Helical" evidence="5">
    <location>
        <begin position="7"/>
        <end position="25"/>
    </location>
</feature>
<dbReference type="EMBL" id="CP006965">
    <property type="protein sequence ID" value="AHF81398.1"/>
    <property type="molecule type" value="Genomic_DNA"/>
</dbReference>
<comment type="subcellular location">
    <subcellularLocation>
        <location evidence="5">Cell membrane</location>
        <topology evidence="5">Multi-pass membrane protein</topology>
    </subcellularLocation>
    <subcellularLocation>
        <location evidence="1">Membrane</location>
        <topology evidence="1">Multi-pass membrane protein</topology>
    </subcellularLocation>
</comment>
<feature type="transmembrane region" description="Helical" evidence="5">
    <location>
        <begin position="31"/>
        <end position="48"/>
    </location>
</feature>
<protein>
    <recommendedName>
        <fullName evidence="5">Probable membrane transporter protein</fullName>
    </recommendedName>
</protein>
<dbReference type="Pfam" id="PF01925">
    <property type="entry name" value="TauE"/>
    <property type="match status" value="1"/>
</dbReference>
<evidence type="ECO:0000313" key="7">
    <source>
        <dbReference type="Proteomes" id="UP000019027"/>
    </source>
</evidence>
<evidence type="ECO:0000313" key="6">
    <source>
        <dbReference type="EMBL" id="AHF81398.1"/>
    </source>
</evidence>
<keyword evidence="3 5" id="KW-1133">Transmembrane helix</keyword>